<name>A0A6A6ZDE2_9PLEO</name>
<sequence>MDDKPFRLLDLPVDLRLMVYESIPIITRHHDFQTPSLEPEGPQGMVTLVTKSFETAILATCRTINNEAGRIIAPKLEKLRVEPMRLMIEPDAVEFCCDYYGLFLSISSATEDLLSPPSPSEECEPSEDPAQNTGSTTVEDPALTSFITKCAHALLLPTPPSAPSPCPRCRRKLLQSPCAHIQAHTHATCFLADCGFPRFSHSCARVQDPARAGEVGWGCARET</sequence>
<accession>A0A6A6ZDE2</accession>
<evidence type="ECO:0000313" key="2">
    <source>
        <dbReference type="EMBL" id="KAF2819132.1"/>
    </source>
</evidence>
<protein>
    <submittedName>
        <fullName evidence="2">Uncharacterized protein</fullName>
    </submittedName>
</protein>
<feature type="compositionally biased region" description="Polar residues" evidence="1">
    <location>
        <begin position="129"/>
        <end position="138"/>
    </location>
</feature>
<dbReference type="OrthoDB" id="5314997at2759"/>
<feature type="region of interest" description="Disordered" evidence="1">
    <location>
        <begin position="113"/>
        <end position="138"/>
    </location>
</feature>
<evidence type="ECO:0000256" key="1">
    <source>
        <dbReference type="SAM" id="MobiDB-lite"/>
    </source>
</evidence>
<proteinExistence type="predicted"/>
<keyword evidence="3" id="KW-1185">Reference proteome</keyword>
<dbReference type="Proteomes" id="UP000799424">
    <property type="component" value="Unassembled WGS sequence"/>
</dbReference>
<dbReference type="EMBL" id="MU006246">
    <property type="protein sequence ID" value="KAF2819132.1"/>
    <property type="molecule type" value="Genomic_DNA"/>
</dbReference>
<organism evidence="2 3">
    <name type="scientific">Ophiobolus disseminans</name>
    <dbReference type="NCBI Taxonomy" id="1469910"/>
    <lineage>
        <taxon>Eukaryota</taxon>
        <taxon>Fungi</taxon>
        <taxon>Dikarya</taxon>
        <taxon>Ascomycota</taxon>
        <taxon>Pezizomycotina</taxon>
        <taxon>Dothideomycetes</taxon>
        <taxon>Pleosporomycetidae</taxon>
        <taxon>Pleosporales</taxon>
        <taxon>Pleosporineae</taxon>
        <taxon>Phaeosphaeriaceae</taxon>
        <taxon>Ophiobolus</taxon>
    </lineage>
</organism>
<gene>
    <name evidence="2" type="ORF">CC86DRAFT_375306</name>
</gene>
<evidence type="ECO:0000313" key="3">
    <source>
        <dbReference type="Proteomes" id="UP000799424"/>
    </source>
</evidence>
<reference evidence="2" key="1">
    <citation type="journal article" date="2020" name="Stud. Mycol.">
        <title>101 Dothideomycetes genomes: a test case for predicting lifestyles and emergence of pathogens.</title>
        <authorList>
            <person name="Haridas S."/>
            <person name="Albert R."/>
            <person name="Binder M."/>
            <person name="Bloem J."/>
            <person name="Labutti K."/>
            <person name="Salamov A."/>
            <person name="Andreopoulos B."/>
            <person name="Baker S."/>
            <person name="Barry K."/>
            <person name="Bills G."/>
            <person name="Bluhm B."/>
            <person name="Cannon C."/>
            <person name="Castanera R."/>
            <person name="Culley D."/>
            <person name="Daum C."/>
            <person name="Ezra D."/>
            <person name="Gonzalez J."/>
            <person name="Henrissat B."/>
            <person name="Kuo A."/>
            <person name="Liang C."/>
            <person name="Lipzen A."/>
            <person name="Lutzoni F."/>
            <person name="Magnuson J."/>
            <person name="Mondo S."/>
            <person name="Nolan M."/>
            <person name="Ohm R."/>
            <person name="Pangilinan J."/>
            <person name="Park H.-J."/>
            <person name="Ramirez L."/>
            <person name="Alfaro M."/>
            <person name="Sun H."/>
            <person name="Tritt A."/>
            <person name="Yoshinaga Y."/>
            <person name="Zwiers L.-H."/>
            <person name="Turgeon B."/>
            <person name="Goodwin S."/>
            <person name="Spatafora J."/>
            <person name="Crous P."/>
            <person name="Grigoriev I."/>
        </authorList>
    </citation>
    <scope>NUCLEOTIDE SEQUENCE</scope>
    <source>
        <strain evidence="2">CBS 113818</strain>
    </source>
</reference>
<dbReference type="AlphaFoldDB" id="A0A6A6ZDE2"/>